<dbReference type="InterPro" id="IPR010432">
    <property type="entry name" value="RDD"/>
</dbReference>
<evidence type="ECO:0000256" key="6">
    <source>
        <dbReference type="SAM" id="Phobius"/>
    </source>
</evidence>
<keyword evidence="9" id="KW-1185">Reference proteome</keyword>
<evidence type="ECO:0000256" key="4">
    <source>
        <dbReference type="ARBA" id="ARBA00022989"/>
    </source>
</evidence>
<organism evidence="8 9">
    <name type="scientific">Nocardiopsis mwathae</name>
    <dbReference type="NCBI Taxonomy" id="1472723"/>
    <lineage>
        <taxon>Bacteria</taxon>
        <taxon>Bacillati</taxon>
        <taxon>Actinomycetota</taxon>
        <taxon>Actinomycetes</taxon>
        <taxon>Streptosporangiales</taxon>
        <taxon>Nocardiopsidaceae</taxon>
        <taxon>Nocardiopsis</taxon>
    </lineage>
</organism>
<dbReference type="Proteomes" id="UP000546642">
    <property type="component" value="Unassembled WGS sequence"/>
</dbReference>
<name>A0A7X0D789_9ACTN</name>
<evidence type="ECO:0000256" key="3">
    <source>
        <dbReference type="ARBA" id="ARBA00022692"/>
    </source>
</evidence>
<dbReference type="InterPro" id="IPR051791">
    <property type="entry name" value="Pra-immunoreactive"/>
</dbReference>
<dbReference type="PANTHER" id="PTHR36115">
    <property type="entry name" value="PROLINE-RICH ANTIGEN HOMOLOG-RELATED"/>
    <property type="match status" value="1"/>
</dbReference>
<protein>
    <submittedName>
        <fullName evidence="8">Putative RDD family membrane protein YckC</fullName>
    </submittedName>
</protein>
<evidence type="ECO:0000259" key="7">
    <source>
        <dbReference type="Pfam" id="PF06271"/>
    </source>
</evidence>
<gene>
    <name evidence="8" type="ORF">HNR23_003526</name>
</gene>
<comment type="subcellular location">
    <subcellularLocation>
        <location evidence="1">Cell membrane</location>
        <topology evidence="1">Multi-pass membrane protein</topology>
    </subcellularLocation>
</comment>
<evidence type="ECO:0000313" key="9">
    <source>
        <dbReference type="Proteomes" id="UP000546642"/>
    </source>
</evidence>
<feature type="transmembrane region" description="Helical" evidence="6">
    <location>
        <begin position="7"/>
        <end position="29"/>
    </location>
</feature>
<feature type="domain" description="RDD" evidence="7">
    <location>
        <begin position="2"/>
        <end position="139"/>
    </location>
</feature>
<evidence type="ECO:0000256" key="5">
    <source>
        <dbReference type="ARBA" id="ARBA00023136"/>
    </source>
</evidence>
<keyword evidence="5 6" id="KW-0472">Membrane</keyword>
<dbReference type="GO" id="GO:0005886">
    <property type="term" value="C:plasma membrane"/>
    <property type="evidence" value="ECO:0007669"/>
    <property type="project" value="UniProtKB-SubCell"/>
</dbReference>
<dbReference type="AlphaFoldDB" id="A0A7X0D789"/>
<keyword evidence="2" id="KW-1003">Cell membrane</keyword>
<evidence type="ECO:0000256" key="2">
    <source>
        <dbReference type="ARBA" id="ARBA00022475"/>
    </source>
</evidence>
<proteinExistence type="predicted"/>
<feature type="transmembrane region" description="Helical" evidence="6">
    <location>
        <begin position="49"/>
        <end position="69"/>
    </location>
</feature>
<comment type="caution">
    <text evidence="8">The sequence shown here is derived from an EMBL/GenBank/DDBJ whole genome shotgun (WGS) entry which is preliminary data.</text>
</comment>
<sequence length="158" mass="17648">MVARIVDYIVLAVFAFAFFLVVTLVISAANPEGLEAQLSEDYYNVWAMLWFFGWGILLFFYDWLFHIAWGRTLGQLLMGLRVVRAEDGGRLRQGQAVGRAALFGLPHSVLCLGHVWVVVDCLFAGSENGRRQALHDKAARTMVVSTRRPAGPPPYYAA</sequence>
<evidence type="ECO:0000256" key="1">
    <source>
        <dbReference type="ARBA" id="ARBA00004651"/>
    </source>
</evidence>
<evidence type="ECO:0000313" key="8">
    <source>
        <dbReference type="EMBL" id="MBB6173466.1"/>
    </source>
</evidence>
<keyword evidence="3 6" id="KW-0812">Transmembrane</keyword>
<reference evidence="8 9" key="1">
    <citation type="submission" date="2020-08" db="EMBL/GenBank/DDBJ databases">
        <title>Sequencing the genomes of 1000 actinobacteria strains.</title>
        <authorList>
            <person name="Klenk H.-P."/>
        </authorList>
    </citation>
    <scope>NUCLEOTIDE SEQUENCE [LARGE SCALE GENOMIC DNA]</scope>
    <source>
        <strain evidence="8 9">DSM 46659</strain>
    </source>
</reference>
<dbReference type="EMBL" id="JACHDS010000001">
    <property type="protein sequence ID" value="MBB6173466.1"/>
    <property type="molecule type" value="Genomic_DNA"/>
</dbReference>
<keyword evidence="4 6" id="KW-1133">Transmembrane helix</keyword>
<accession>A0A7X0D789</accession>
<dbReference type="Pfam" id="PF06271">
    <property type="entry name" value="RDD"/>
    <property type="match status" value="1"/>
</dbReference>
<dbReference type="PANTHER" id="PTHR36115:SF4">
    <property type="entry name" value="MEMBRANE PROTEIN"/>
    <property type="match status" value="1"/>
</dbReference>